<evidence type="ECO:0000313" key="6">
    <source>
        <dbReference type="EMBL" id="OXU26404.1"/>
    </source>
</evidence>
<keyword evidence="3" id="KW-0963">Cytoplasm</keyword>
<dbReference type="OrthoDB" id="1272at2759"/>
<sequence>MKIEDYKNILKFIRNHRGLTRDCARKLVAKYPNFQPFTLYSILNKEIQYQMKIIHSEVFAKDRNYYANYLEAVGRNEPVGILLRLATQLKICPALFARKVLEDYIKIHDKNNPNSKSLNKFLKDTSLIKDRNLAYEVYMCVLYDDQYGPIKNAISDCVGIEYEVKLEECLKERNIPYSNEDHLRLKGYDKTPDCKLEVPIAVNGFVVNWIESKAQFGNKETHNVYIKEQFLSYWNRFGPGLVIYWFGYLDDIIETKETRFIVMDHFPENITYMDPTSLMTSLK</sequence>
<dbReference type="PANTHER" id="PTHR31661:SF1">
    <property type="entry name" value="CDAN1-INTERACTING NUCLEASE 1"/>
    <property type="match status" value="1"/>
</dbReference>
<evidence type="ECO:0000313" key="7">
    <source>
        <dbReference type="Proteomes" id="UP000215335"/>
    </source>
</evidence>
<organism evidence="6 7">
    <name type="scientific">Trichomalopsis sarcophagae</name>
    <dbReference type="NCBI Taxonomy" id="543379"/>
    <lineage>
        <taxon>Eukaryota</taxon>
        <taxon>Metazoa</taxon>
        <taxon>Ecdysozoa</taxon>
        <taxon>Arthropoda</taxon>
        <taxon>Hexapoda</taxon>
        <taxon>Insecta</taxon>
        <taxon>Pterygota</taxon>
        <taxon>Neoptera</taxon>
        <taxon>Endopterygota</taxon>
        <taxon>Hymenoptera</taxon>
        <taxon>Apocrita</taxon>
        <taxon>Proctotrupomorpha</taxon>
        <taxon>Chalcidoidea</taxon>
        <taxon>Pteromalidae</taxon>
        <taxon>Pteromalinae</taxon>
        <taxon>Trichomalopsis</taxon>
    </lineage>
</organism>
<proteinExistence type="predicted"/>
<dbReference type="GO" id="GO:0005737">
    <property type="term" value="C:cytoplasm"/>
    <property type="evidence" value="ECO:0007669"/>
    <property type="project" value="UniProtKB-SubCell"/>
</dbReference>
<dbReference type="Proteomes" id="UP000215335">
    <property type="component" value="Unassembled WGS sequence"/>
</dbReference>
<dbReference type="GO" id="GO:0005634">
    <property type="term" value="C:nucleus"/>
    <property type="evidence" value="ECO:0007669"/>
    <property type="project" value="UniProtKB-SubCell"/>
</dbReference>
<evidence type="ECO:0000256" key="3">
    <source>
        <dbReference type="ARBA" id="ARBA00022490"/>
    </source>
</evidence>
<evidence type="ECO:0000256" key="5">
    <source>
        <dbReference type="ARBA" id="ARBA00023480"/>
    </source>
</evidence>
<dbReference type="Pfam" id="PF14811">
    <property type="entry name" value="TPD"/>
    <property type="match status" value="1"/>
</dbReference>
<comment type="subcellular location">
    <subcellularLocation>
        <location evidence="2">Cytoplasm</location>
    </subcellularLocation>
    <subcellularLocation>
        <location evidence="1">Nucleus</location>
    </subcellularLocation>
</comment>
<evidence type="ECO:0000256" key="2">
    <source>
        <dbReference type="ARBA" id="ARBA00004496"/>
    </source>
</evidence>
<dbReference type="EMBL" id="NNAY01000808">
    <property type="protein sequence ID" value="OXU26404.1"/>
    <property type="molecule type" value="Genomic_DNA"/>
</dbReference>
<protein>
    <recommendedName>
        <fullName evidence="5">CDAN1-interacting nuclease 1</fullName>
    </recommendedName>
</protein>
<gene>
    <name evidence="6" type="ORF">TSAR_009772</name>
</gene>
<reference evidence="6 7" key="1">
    <citation type="journal article" date="2017" name="Curr. Biol.">
        <title>The Evolution of Venom by Co-option of Single-Copy Genes.</title>
        <authorList>
            <person name="Martinson E.O."/>
            <person name="Mrinalini"/>
            <person name="Kelkar Y.D."/>
            <person name="Chang C.H."/>
            <person name="Werren J.H."/>
        </authorList>
    </citation>
    <scope>NUCLEOTIDE SEQUENCE [LARGE SCALE GENOMIC DNA]</scope>
    <source>
        <strain evidence="6 7">Alberta</strain>
        <tissue evidence="6">Whole body</tissue>
    </source>
</reference>
<accession>A0A232F6D7</accession>
<dbReference type="InterPro" id="IPR029404">
    <property type="entry name" value="CDIN1"/>
</dbReference>
<name>A0A232F6D7_9HYME</name>
<evidence type="ECO:0000256" key="1">
    <source>
        <dbReference type="ARBA" id="ARBA00004123"/>
    </source>
</evidence>
<keyword evidence="7" id="KW-1185">Reference proteome</keyword>
<dbReference type="AlphaFoldDB" id="A0A232F6D7"/>
<dbReference type="PANTHER" id="PTHR31661">
    <property type="entry name" value="SIMILAR TO CDNA SEQUENCE BC052040"/>
    <property type="match status" value="1"/>
</dbReference>
<comment type="caution">
    <text evidence="6">The sequence shown here is derived from an EMBL/GenBank/DDBJ whole genome shotgun (WGS) entry which is preliminary data.</text>
</comment>
<evidence type="ECO:0000256" key="4">
    <source>
        <dbReference type="ARBA" id="ARBA00023242"/>
    </source>
</evidence>
<dbReference type="STRING" id="543379.A0A232F6D7"/>
<keyword evidence="4" id="KW-0539">Nucleus</keyword>